<evidence type="ECO:0000256" key="1">
    <source>
        <dbReference type="SAM" id="Phobius"/>
    </source>
</evidence>
<feature type="transmembrane region" description="Helical" evidence="1">
    <location>
        <begin position="109"/>
        <end position="127"/>
    </location>
</feature>
<reference evidence="3 4" key="2">
    <citation type="submission" date="2016-06" db="EMBL/GenBank/DDBJ databases">
        <title>Pedobacter psychrophilus sp. nov., isolated from Antarctic fragmentary rock.</title>
        <authorList>
            <person name="Svec P."/>
        </authorList>
    </citation>
    <scope>NUCLEOTIDE SEQUENCE [LARGE SCALE GENOMIC DNA]</scope>
    <source>
        <strain evidence="3 4">CCM 8644</strain>
    </source>
</reference>
<dbReference type="AlphaFoldDB" id="A0A179DHB5"/>
<feature type="domain" description="EamA" evidence="2">
    <location>
        <begin position="6"/>
        <end position="150"/>
    </location>
</feature>
<keyword evidence="1" id="KW-0472">Membrane</keyword>
<evidence type="ECO:0000313" key="3">
    <source>
        <dbReference type="EMBL" id="OAQ40467.1"/>
    </source>
</evidence>
<dbReference type="SUPFAM" id="SSF103481">
    <property type="entry name" value="Multidrug resistance efflux transporter EmrE"/>
    <property type="match status" value="2"/>
</dbReference>
<feature type="transmembrane region" description="Helical" evidence="1">
    <location>
        <begin position="158"/>
        <end position="174"/>
    </location>
</feature>
<keyword evidence="4" id="KW-1185">Reference proteome</keyword>
<keyword evidence="1" id="KW-1133">Transmembrane helix</keyword>
<reference evidence="3 4" key="1">
    <citation type="submission" date="2016-04" db="EMBL/GenBank/DDBJ databases">
        <authorList>
            <person name="Evans L.H."/>
            <person name="Alamgir A."/>
            <person name="Owens N."/>
            <person name="Weber N.D."/>
            <person name="Virtaneva K."/>
            <person name="Barbian K."/>
            <person name="Babar A."/>
            <person name="Rosenke K."/>
        </authorList>
    </citation>
    <scope>NUCLEOTIDE SEQUENCE [LARGE SCALE GENOMIC DNA]</scope>
    <source>
        <strain evidence="3 4">CCM 8644</strain>
    </source>
</reference>
<organism evidence="3 4">
    <name type="scientific">Pedobacter psychrophilus</name>
    <dbReference type="NCBI Taxonomy" id="1826909"/>
    <lineage>
        <taxon>Bacteria</taxon>
        <taxon>Pseudomonadati</taxon>
        <taxon>Bacteroidota</taxon>
        <taxon>Sphingobacteriia</taxon>
        <taxon>Sphingobacteriales</taxon>
        <taxon>Sphingobacteriaceae</taxon>
        <taxon>Pedobacter</taxon>
    </lineage>
</organism>
<dbReference type="InterPro" id="IPR037185">
    <property type="entry name" value="EmrE-like"/>
</dbReference>
<dbReference type="Proteomes" id="UP000078459">
    <property type="component" value="Unassembled WGS sequence"/>
</dbReference>
<dbReference type="EMBL" id="LWHJ01000022">
    <property type="protein sequence ID" value="OAQ40467.1"/>
    <property type="molecule type" value="Genomic_DNA"/>
</dbReference>
<sequence length="311" mass="35447">MSKKALGLISALSANVIWAFMSIPLRLIKTHHADQILYYRIITCFVICLIYTFAFNSNDFRKDINNIKQLDSKNLRFTLILILLSGVFITLNWFTFIYVVNNINVKSAAFAYMVCPLITALGAYFILKEHLSTIKFTGIGIAIISIILLSNASVTDTLWAVLTAFFYAFFLIIQRKIQGINKINMLFFQLIIALIIIIPLLIIFPQPFPIDPIFWFSIVIIAIVFTILPLLLSLFALESLPSATVGILIYINPVVSFSIAFFYFDESVKLYQVFAYLLLIFAVLLFNSKILLQGFNKIRNYNLNKKTATLE</sequence>
<gene>
    <name evidence="3" type="ORF">A5893_05840</name>
</gene>
<feature type="transmembrane region" description="Helical" evidence="1">
    <location>
        <begin position="213"/>
        <end position="237"/>
    </location>
</feature>
<feature type="transmembrane region" description="Helical" evidence="1">
    <location>
        <begin position="134"/>
        <end position="152"/>
    </location>
</feature>
<dbReference type="PANTHER" id="PTHR22911">
    <property type="entry name" value="ACYL-MALONYL CONDENSING ENZYME-RELATED"/>
    <property type="match status" value="1"/>
</dbReference>
<dbReference type="InterPro" id="IPR000620">
    <property type="entry name" value="EamA_dom"/>
</dbReference>
<feature type="transmembrane region" description="Helical" evidence="1">
    <location>
        <begin position="75"/>
        <end position="97"/>
    </location>
</feature>
<feature type="transmembrane region" description="Helical" evidence="1">
    <location>
        <begin position="186"/>
        <end position="207"/>
    </location>
</feature>
<proteinExistence type="predicted"/>
<evidence type="ECO:0000313" key="4">
    <source>
        <dbReference type="Proteomes" id="UP000078459"/>
    </source>
</evidence>
<feature type="transmembrane region" description="Helical" evidence="1">
    <location>
        <begin position="270"/>
        <end position="292"/>
    </location>
</feature>
<accession>A0A179DHB5</accession>
<protein>
    <submittedName>
        <fullName evidence="3">Permease</fullName>
    </submittedName>
</protein>
<feature type="transmembrane region" description="Helical" evidence="1">
    <location>
        <begin position="244"/>
        <end position="264"/>
    </location>
</feature>
<comment type="caution">
    <text evidence="3">The sequence shown here is derived from an EMBL/GenBank/DDBJ whole genome shotgun (WGS) entry which is preliminary data.</text>
</comment>
<name>A0A179DHB5_9SPHI</name>
<dbReference type="RefSeq" id="WP_068821705.1">
    <property type="nucleotide sequence ID" value="NZ_LWHJ01000022.1"/>
</dbReference>
<dbReference type="GO" id="GO:0016020">
    <property type="term" value="C:membrane"/>
    <property type="evidence" value="ECO:0007669"/>
    <property type="project" value="InterPro"/>
</dbReference>
<dbReference type="OrthoDB" id="369870at2"/>
<dbReference type="PANTHER" id="PTHR22911:SF137">
    <property type="entry name" value="SOLUTE CARRIER FAMILY 35 MEMBER G2-RELATED"/>
    <property type="match status" value="1"/>
</dbReference>
<dbReference type="STRING" id="1826909.A5893_05840"/>
<feature type="transmembrane region" description="Helical" evidence="1">
    <location>
        <begin position="35"/>
        <end position="54"/>
    </location>
</feature>
<evidence type="ECO:0000259" key="2">
    <source>
        <dbReference type="Pfam" id="PF00892"/>
    </source>
</evidence>
<dbReference type="Pfam" id="PF00892">
    <property type="entry name" value="EamA"/>
    <property type="match status" value="2"/>
</dbReference>
<feature type="domain" description="EamA" evidence="2">
    <location>
        <begin position="158"/>
        <end position="287"/>
    </location>
</feature>
<keyword evidence="1" id="KW-0812">Transmembrane</keyword>